<sequence>MANCTNCSAPLPANSITCEYCGSRNDIDLKGVHYYTTHAAQSDRICPRCAVPLQTIDLQLQGTFLIERCGECLGLFFDPNELETVLDQSVTSAFTVNTAELDRINASGPVSHGAAYVKCPICGTLMNRVNFGARSGVVVNSCRDHGLWLDGGDLRRLMEWSKAGGMVLERQRQDERKKEALRDEEKRKKEGETTFPSQGSGTSDGLFDGWGFGQSRTPDLLDVVFAAVRTLVD</sequence>
<proteinExistence type="predicted"/>
<comment type="caution">
    <text evidence="3">The sequence shown here is derived from an EMBL/GenBank/DDBJ whole genome shotgun (WGS) entry which is preliminary data.</text>
</comment>
<dbReference type="EMBL" id="JAEMHM010000009">
    <property type="protein sequence ID" value="MBJ6725530.1"/>
    <property type="molecule type" value="Genomic_DNA"/>
</dbReference>
<reference evidence="3" key="1">
    <citation type="submission" date="2020-12" db="EMBL/GenBank/DDBJ databases">
        <title>Geomonas sp. Red875, isolated from river sediment.</title>
        <authorList>
            <person name="Xu Z."/>
            <person name="Zhang Z."/>
            <person name="Masuda Y."/>
            <person name="Itoh H."/>
            <person name="Senoo K."/>
        </authorList>
    </citation>
    <scope>NUCLEOTIDE SEQUENCE</scope>
    <source>
        <strain evidence="3">Red875</strain>
    </source>
</reference>
<keyword evidence="4" id="KW-1185">Reference proteome</keyword>
<feature type="compositionally biased region" description="Polar residues" evidence="1">
    <location>
        <begin position="194"/>
        <end position="203"/>
    </location>
</feature>
<gene>
    <name evidence="3" type="ORF">JFN93_12490</name>
</gene>
<accession>A0A8J7LWA1</accession>
<dbReference type="AlphaFoldDB" id="A0A8J7LWA1"/>
<evidence type="ECO:0000313" key="4">
    <source>
        <dbReference type="Proteomes" id="UP000636888"/>
    </source>
</evidence>
<evidence type="ECO:0000259" key="2">
    <source>
        <dbReference type="Pfam" id="PF13453"/>
    </source>
</evidence>
<organism evidence="3 4">
    <name type="scientific">Geomesophilobacter sediminis</name>
    <dbReference type="NCBI Taxonomy" id="2798584"/>
    <lineage>
        <taxon>Bacteria</taxon>
        <taxon>Pseudomonadati</taxon>
        <taxon>Thermodesulfobacteriota</taxon>
        <taxon>Desulfuromonadia</taxon>
        <taxon>Geobacterales</taxon>
        <taxon>Geobacteraceae</taxon>
        <taxon>Geomesophilobacter</taxon>
    </lineage>
</organism>
<feature type="region of interest" description="Disordered" evidence="1">
    <location>
        <begin position="171"/>
        <end position="208"/>
    </location>
</feature>
<evidence type="ECO:0000256" key="1">
    <source>
        <dbReference type="SAM" id="MobiDB-lite"/>
    </source>
</evidence>
<protein>
    <submittedName>
        <fullName evidence="3">Zf-TFIIB domain-containing protein</fullName>
    </submittedName>
</protein>
<dbReference type="RefSeq" id="WP_199384420.1">
    <property type="nucleotide sequence ID" value="NZ_JAEMHM010000009.1"/>
</dbReference>
<dbReference type="Proteomes" id="UP000636888">
    <property type="component" value="Unassembled WGS sequence"/>
</dbReference>
<dbReference type="InterPro" id="IPR027392">
    <property type="entry name" value="TF_Znf"/>
</dbReference>
<name>A0A8J7LWA1_9BACT</name>
<feature type="compositionally biased region" description="Basic and acidic residues" evidence="1">
    <location>
        <begin position="171"/>
        <end position="192"/>
    </location>
</feature>
<dbReference type="Pfam" id="PF13453">
    <property type="entry name" value="Zn_ribbon_TFIIB"/>
    <property type="match status" value="1"/>
</dbReference>
<evidence type="ECO:0000313" key="3">
    <source>
        <dbReference type="EMBL" id="MBJ6725530.1"/>
    </source>
</evidence>
<feature type="domain" description="Transcription factor zinc-finger" evidence="2">
    <location>
        <begin position="45"/>
        <end position="87"/>
    </location>
</feature>